<feature type="modified residue" description="4-aspartylphosphate" evidence="4">
    <location>
        <position position="187"/>
    </location>
</feature>
<sequence length="571" mass="64373">MVEETKDAIEPQLQALRDMFRQRLEVDLPELQRLADMLLIRSSPLIKTNLIELNRILHKLAGSAGTFGFSELGAASRYLEIRVQQWLQGENPSLQDLHALQREIHSLRVHVARRQPSRSSMSMIQAVVESMRKSDEISICLAEAEEPFAEELSRIFGHFGYTVNRHIRLAEAAEGLHRSKPDVLILDVTSHPDGLNTIEHVALSPEFQGLDCPMIFLSDQDTFEIRMQAARIGAEGFFLKPVDIPRLIDRVEQIVRRRQALPYRLLIVDDDEELARHYSLILRGAGMESRTLSDPVSIFEVLDEFQPDLILMDLNMPGYTGVDLARVIRMHDDWLSLPIIYLSAETDIDQQLSAMSNGGDDFLTKPISDRHLVVAVSVRAARMRQLNELMVKDSLTGLLKHSRIKEQIALEYSKARRVNSPLCVAMLDIDHFKQVNDTYGHAVGDQVIKALAHLLKQRLRKSDSIGRYGGEEFAVALVDCDADAAIALLDDIRMRFKEIRFSAEKENFTVTLSVGAIMAADYPEASSILVAADEALYNAKRGGRDRICLGDCLQTRHENETAPHEMHEADG</sequence>
<dbReference type="Pfam" id="PF00990">
    <property type="entry name" value="GGDEF"/>
    <property type="match status" value="1"/>
</dbReference>
<dbReference type="InterPro" id="IPR036641">
    <property type="entry name" value="HPT_dom_sf"/>
</dbReference>
<organism evidence="8 9">
    <name type="scientific">Desulfonatronum thiosulfatophilum</name>
    <dbReference type="NCBI Taxonomy" id="617002"/>
    <lineage>
        <taxon>Bacteria</taxon>
        <taxon>Pseudomonadati</taxon>
        <taxon>Thermodesulfobacteriota</taxon>
        <taxon>Desulfovibrionia</taxon>
        <taxon>Desulfovibrionales</taxon>
        <taxon>Desulfonatronaceae</taxon>
        <taxon>Desulfonatronum</taxon>
    </lineage>
</organism>
<dbReference type="InterPro" id="IPR043128">
    <property type="entry name" value="Rev_trsase/Diguanyl_cyclase"/>
</dbReference>
<dbReference type="Gene3D" id="3.40.50.2300">
    <property type="match status" value="2"/>
</dbReference>
<dbReference type="InterPro" id="IPR001789">
    <property type="entry name" value="Sig_transdc_resp-reg_receiver"/>
</dbReference>
<accession>A0A1G6CBE2</accession>
<dbReference type="PANTHER" id="PTHR45138">
    <property type="entry name" value="REGULATORY COMPONENTS OF SENSORY TRANSDUCTION SYSTEM"/>
    <property type="match status" value="1"/>
</dbReference>
<dbReference type="OrthoDB" id="9778432at2"/>
<feature type="domain" description="HPt" evidence="7">
    <location>
        <begin position="12"/>
        <end position="118"/>
    </location>
</feature>
<protein>
    <recommendedName>
        <fullName evidence="1">diguanylate cyclase</fullName>
        <ecNumber evidence="1">2.7.7.65</ecNumber>
    </recommendedName>
</protein>
<evidence type="ECO:0000313" key="9">
    <source>
        <dbReference type="Proteomes" id="UP000198771"/>
    </source>
</evidence>
<gene>
    <name evidence="8" type="ORF">SAMN05660653_01458</name>
</gene>
<feature type="domain" description="Response regulatory" evidence="5">
    <location>
        <begin position="264"/>
        <end position="380"/>
    </location>
</feature>
<keyword evidence="4" id="KW-0597">Phosphoprotein</keyword>
<dbReference type="Gene3D" id="1.20.120.160">
    <property type="entry name" value="HPT domain"/>
    <property type="match status" value="1"/>
</dbReference>
<proteinExistence type="predicted"/>
<dbReference type="CDD" id="cd00156">
    <property type="entry name" value="REC"/>
    <property type="match status" value="2"/>
</dbReference>
<feature type="domain" description="Response regulatory" evidence="5">
    <location>
        <begin position="138"/>
        <end position="255"/>
    </location>
</feature>
<dbReference type="SUPFAM" id="SSF52172">
    <property type="entry name" value="CheY-like"/>
    <property type="match status" value="2"/>
</dbReference>
<reference evidence="8 9" key="1">
    <citation type="submission" date="2016-10" db="EMBL/GenBank/DDBJ databases">
        <authorList>
            <person name="de Groot N.N."/>
        </authorList>
    </citation>
    <scope>NUCLEOTIDE SEQUENCE [LARGE SCALE GENOMIC DNA]</scope>
    <source>
        <strain evidence="8 9">ASO4-2</strain>
    </source>
</reference>
<comment type="catalytic activity">
    <reaction evidence="2">
        <text>2 GTP = 3',3'-c-di-GMP + 2 diphosphate</text>
        <dbReference type="Rhea" id="RHEA:24898"/>
        <dbReference type="ChEBI" id="CHEBI:33019"/>
        <dbReference type="ChEBI" id="CHEBI:37565"/>
        <dbReference type="ChEBI" id="CHEBI:58805"/>
        <dbReference type="EC" id="2.7.7.65"/>
    </reaction>
</comment>
<dbReference type="SUPFAM" id="SSF55073">
    <property type="entry name" value="Nucleotide cyclase"/>
    <property type="match status" value="1"/>
</dbReference>
<evidence type="ECO:0000259" key="5">
    <source>
        <dbReference type="PROSITE" id="PS50110"/>
    </source>
</evidence>
<dbReference type="GO" id="GO:0052621">
    <property type="term" value="F:diguanylate cyclase activity"/>
    <property type="evidence" value="ECO:0007669"/>
    <property type="project" value="UniProtKB-EC"/>
</dbReference>
<dbReference type="PROSITE" id="PS50110">
    <property type="entry name" value="RESPONSE_REGULATORY"/>
    <property type="match status" value="2"/>
</dbReference>
<dbReference type="STRING" id="617002.SAMN05660653_01458"/>
<evidence type="ECO:0000256" key="3">
    <source>
        <dbReference type="PROSITE-ProRule" id="PRU00110"/>
    </source>
</evidence>
<dbReference type="PANTHER" id="PTHR45138:SF9">
    <property type="entry name" value="DIGUANYLATE CYCLASE DGCM-RELATED"/>
    <property type="match status" value="1"/>
</dbReference>
<dbReference type="FunFam" id="3.30.70.270:FF:000001">
    <property type="entry name" value="Diguanylate cyclase domain protein"/>
    <property type="match status" value="1"/>
</dbReference>
<evidence type="ECO:0000256" key="2">
    <source>
        <dbReference type="ARBA" id="ARBA00034247"/>
    </source>
</evidence>
<dbReference type="Pfam" id="PF00072">
    <property type="entry name" value="Response_reg"/>
    <property type="match status" value="2"/>
</dbReference>
<dbReference type="InterPro" id="IPR029787">
    <property type="entry name" value="Nucleotide_cyclase"/>
</dbReference>
<dbReference type="GO" id="GO:0043709">
    <property type="term" value="P:cell adhesion involved in single-species biofilm formation"/>
    <property type="evidence" value="ECO:0007669"/>
    <property type="project" value="TreeGrafter"/>
</dbReference>
<dbReference type="GO" id="GO:1902201">
    <property type="term" value="P:negative regulation of bacterial-type flagellum-dependent cell motility"/>
    <property type="evidence" value="ECO:0007669"/>
    <property type="project" value="TreeGrafter"/>
</dbReference>
<dbReference type="EMBL" id="FMXO01000007">
    <property type="protein sequence ID" value="SDB30111.1"/>
    <property type="molecule type" value="Genomic_DNA"/>
</dbReference>
<dbReference type="GO" id="GO:0000160">
    <property type="term" value="P:phosphorelay signal transduction system"/>
    <property type="evidence" value="ECO:0007669"/>
    <property type="project" value="InterPro"/>
</dbReference>
<evidence type="ECO:0000259" key="7">
    <source>
        <dbReference type="PROSITE" id="PS50894"/>
    </source>
</evidence>
<dbReference type="EC" id="2.7.7.65" evidence="1"/>
<evidence type="ECO:0000256" key="4">
    <source>
        <dbReference type="PROSITE-ProRule" id="PRU00169"/>
    </source>
</evidence>
<keyword evidence="9" id="KW-1185">Reference proteome</keyword>
<evidence type="ECO:0000313" key="8">
    <source>
        <dbReference type="EMBL" id="SDB30111.1"/>
    </source>
</evidence>
<dbReference type="PROSITE" id="PS50887">
    <property type="entry name" value="GGDEF"/>
    <property type="match status" value="1"/>
</dbReference>
<dbReference type="GO" id="GO:0004672">
    <property type="term" value="F:protein kinase activity"/>
    <property type="evidence" value="ECO:0007669"/>
    <property type="project" value="UniProtKB-ARBA"/>
</dbReference>
<dbReference type="InterPro" id="IPR011006">
    <property type="entry name" value="CheY-like_superfamily"/>
</dbReference>
<dbReference type="InterPro" id="IPR008207">
    <property type="entry name" value="Sig_transdc_His_kin_Hpt_dom"/>
</dbReference>
<dbReference type="SMART" id="SM00448">
    <property type="entry name" value="REC"/>
    <property type="match status" value="2"/>
</dbReference>
<dbReference type="AlphaFoldDB" id="A0A1G6CBE2"/>
<dbReference type="PROSITE" id="PS50894">
    <property type="entry name" value="HPT"/>
    <property type="match status" value="1"/>
</dbReference>
<dbReference type="Gene3D" id="3.30.70.270">
    <property type="match status" value="1"/>
</dbReference>
<dbReference type="InterPro" id="IPR000160">
    <property type="entry name" value="GGDEF_dom"/>
</dbReference>
<dbReference type="InterPro" id="IPR050469">
    <property type="entry name" value="Diguanylate_Cyclase"/>
</dbReference>
<evidence type="ECO:0000259" key="6">
    <source>
        <dbReference type="PROSITE" id="PS50887"/>
    </source>
</evidence>
<feature type="domain" description="GGDEF" evidence="6">
    <location>
        <begin position="420"/>
        <end position="552"/>
    </location>
</feature>
<dbReference type="SUPFAM" id="SSF47226">
    <property type="entry name" value="Histidine-containing phosphotransfer domain, HPT domain"/>
    <property type="match status" value="1"/>
</dbReference>
<evidence type="ECO:0000256" key="1">
    <source>
        <dbReference type="ARBA" id="ARBA00012528"/>
    </source>
</evidence>
<dbReference type="Pfam" id="PF01627">
    <property type="entry name" value="Hpt"/>
    <property type="match status" value="1"/>
</dbReference>
<dbReference type="Proteomes" id="UP000198771">
    <property type="component" value="Unassembled WGS sequence"/>
</dbReference>
<feature type="modified residue" description="4-aspartylphosphate" evidence="4">
    <location>
        <position position="313"/>
    </location>
</feature>
<name>A0A1G6CBE2_9BACT</name>
<dbReference type="SMART" id="SM00267">
    <property type="entry name" value="GGDEF"/>
    <property type="match status" value="1"/>
</dbReference>
<dbReference type="CDD" id="cd01949">
    <property type="entry name" value="GGDEF"/>
    <property type="match status" value="1"/>
</dbReference>
<dbReference type="GO" id="GO:0005886">
    <property type="term" value="C:plasma membrane"/>
    <property type="evidence" value="ECO:0007669"/>
    <property type="project" value="TreeGrafter"/>
</dbReference>
<feature type="modified residue" description="Phosphohistidine" evidence="3">
    <location>
        <position position="58"/>
    </location>
</feature>
<dbReference type="RefSeq" id="WP_092119359.1">
    <property type="nucleotide sequence ID" value="NZ_FMXO01000007.1"/>
</dbReference>
<dbReference type="NCBIfam" id="TIGR00254">
    <property type="entry name" value="GGDEF"/>
    <property type="match status" value="1"/>
</dbReference>